<evidence type="ECO:0000313" key="2">
    <source>
        <dbReference type="EMBL" id="BAZ87508.1"/>
    </source>
</evidence>
<dbReference type="Proteomes" id="UP000218702">
    <property type="component" value="Chromosome"/>
</dbReference>
<dbReference type="CDD" id="cd16383">
    <property type="entry name" value="GUN4"/>
    <property type="match status" value="1"/>
</dbReference>
<dbReference type="AlphaFoldDB" id="A0A1Z4V7V7"/>
<keyword evidence="3" id="KW-1185">Reference proteome</keyword>
<sequence length="560" mass="66127">MLTQKPKQFINYKSIKIYEKTYQLPVLKNPAVKTLQKKIRERQKLIKEGVRYHYIAGIIKRKTAITQGEILAEIQLFIIDYNQIIDFLENYQESYQGFLLTLMDNLKKLFQAKYLEIRNLEDARSRLELKNQQNPRILNELRWEKKENFKAVIILSNAYLLTLEKIKLISEGISKLAEDTKNQRQIVQQIVKDLAVYQEIYEYQQKAYKIRQEIAKLAHNAINFEDSIQDYFSPFQSLIDEVMKVDEYFYATVGDIKSLGENILNYQSNLFTTEENETFSQTFLDFMVKSYEKNSRLKDVLIQSQLLNWQSPNFDTSENGLFLGQGIDLISNYISQQISQQIQTLDKAEVNLVSTSSLVTTQKTELMEVAEVANNQISSQPEFLINQNIDYTKLRDMLAENKWQEADIETAKLILKVMQKNYWNEVYQEDIENFPCQDLHIIDRLWEQYSYGYFGFKIQQTIWSEMGGQIDYETEKKLGDRLGWRKDGKWLDYEALTFELSPMTPMGHLPAKWLHYDQNNLELSSPSSTENQSMAAWRVKSWLIWQMHLFFSRVKSCHET</sequence>
<protein>
    <submittedName>
        <fullName evidence="2">GUN4 domain-containing protein</fullName>
    </submittedName>
</protein>
<proteinExistence type="predicted"/>
<dbReference type="SUPFAM" id="SSF140869">
    <property type="entry name" value="GUN4-like"/>
    <property type="match status" value="1"/>
</dbReference>
<dbReference type="Gene3D" id="1.10.10.1770">
    <property type="entry name" value="Gun4-like"/>
    <property type="match status" value="1"/>
</dbReference>
<dbReference type="EMBL" id="AP018316">
    <property type="protein sequence ID" value="BAZ87508.1"/>
    <property type="molecule type" value="Genomic_DNA"/>
</dbReference>
<accession>A0A1Z4V7V7</accession>
<dbReference type="PANTHER" id="PTHR34800">
    <property type="entry name" value="TETRAPYRROLE-BINDING PROTEIN, CHLOROPLASTIC"/>
    <property type="match status" value="1"/>
</dbReference>
<dbReference type="InterPro" id="IPR008629">
    <property type="entry name" value="GUN4-like"/>
</dbReference>
<dbReference type="PANTHER" id="PTHR34800:SF1">
    <property type="entry name" value="TETRAPYRROLE-BINDING PROTEIN, CHLOROPLASTIC"/>
    <property type="match status" value="1"/>
</dbReference>
<organism evidence="2 3">
    <name type="scientific">Dolichospermum compactum NIES-806</name>
    <dbReference type="NCBI Taxonomy" id="1973481"/>
    <lineage>
        <taxon>Bacteria</taxon>
        <taxon>Bacillati</taxon>
        <taxon>Cyanobacteriota</taxon>
        <taxon>Cyanophyceae</taxon>
        <taxon>Nostocales</taxon>
        <taxon>Aphanizomenonaceae</taxon>
        <taxon>Dolichospermum</taxon>
        <taxon>Dolichospermum compactum</taxon>
    </lineage>
</organism>
<dbReference type="OrthoDB" id="475125at2"/>
<name>A0A1Z4V7V7_9CYAN</name>
<gene>
    <name evidence="2" type="ORF">NIES806_37310</name>
</gene>
<feature type="domain" description="GUN4-like" evidence="1">
    <location>
        <begin position="387"/>
        <end position="511"/>
    </location>
</feature>
<dbReference type="GO" id="GO:0046906">
    <property type="term" value="F:tetrapyrrole binding"/>
    <property type="evidence" value="ECO:0007669"/>
    <property type="project" value="TreeGrafter"/>
</dbReference>
<dbReference type="Gene3D" id="1.25.40.620">
    <property type="match status" value="1"/>
</dbReference>
<dbReference type="KEGG" id="dcm:NIES806_37310"/>
<dbReference type="Pfam" id="PF05419">
    <property type="entry name" value="GUN4"/>
    <property type="match status" value="1"/>
</dbReference>
<dbReference type="RefSeq" id="WP_096669577.1">
    <property type="nucleotide sequence ID" value="NZ_AP018316.1"/>
</dbReference>
<dbReference type="InterPro" id="IPR037215">
    <property type="entry name" value="GUN4-like_sf"/>
</dbReference>
<evidence type="ECO:0000259" key="1">
    <source>
        <dbReference type="Pfam" id="PF05419"/>
    </source>
</evidence>
<reference evidence="2 3" key="1">
    <citation type="submission" date="2017-06" db="EMBL/GenBank/DDBJ databases">
        <title>Genome sequencing of cyanobaciteial culture collection at National Institute for Environmental Studies (NIES).</title>
        <authorList>
            <person name="Hirose Y."/>
            <person name="Shimura Y."/>
            <person name="Fujisawa T."/>
            <person name="Nakamura Y."/>
            <person name="Kawachi M."/>
        </authorList>
    </citation>
    <scope>NUCLEOTIDE SEQUENCE [LARGE SCALE GENOMIC DNA]</scope>
    <source>
        <strain evidence="2 3">NIES-806</strain>
    </source>
</reference>
<evidence type="ECO:0000313" key="3">
    <source>
        <dbReference type="Proteomes" id="UP000218702"/>
    </source>
</evidence>